<organism evidence="2 3">
    <name type="scientific">candidate division WWE3 bacterium RIFOXYD1_FULL_39_9</name>
    <dbReference type="NCBI Taxonomy" id="1802649"/>
    <lineage>
        <taxon>Bacteria</taxon>
        <taxon>Katanobacteria</taxon>
    </lineage>
</organism>
<dbReference type="EMBL" id="MEWG01000003">
    <property type="protein sequence ID" value="OGC78294.1"/>
    <property type="molecule type" value="Genomic_DNA"/>
</dbReference>
<sequence length="148" mass="17063">MQNTNKPLKVGIITGARRIKANASTAREFYNPSPLFRYRIEYCAQNCDVVYIISPEKFLISPEDLPPIDNQGLENITWEDFKKWKQKAVEIITQLIPTGSTLVFLTGNRFRQLIPLLSEKYECQEPTKGMDIGKQLKHFINLFGKVEI</sequence>
<protein>
    <recommendedName>
        <fullName evidence="1">DUF6884 domain-containing protein</fullName>
    </recommendedName>
</protein>
<evidence type="ECO:0000313" key="3">
    <source>
        <dbReference type="Proteomes" id="UP000176815"/>
    </source>
</evidence>
<proteinExistence type="predicted"/>
<dbReference type="Pfam" id="PF21818">
    <property type="entry name" value="DUF6884"/>
    <property type="match status" value="1"/>
</dbReference>
<feature type="domain" description="DUF6884" evidence="1">
    <location>
        <begin position="13"/>
        <end position="139"/>
    </location>
</feature>
<comment type="caution">
    <text evidence="2">The sequence shown here is derived from an EMBL/GenBank/DDBJ whole genome shotgun (WGS) entry which is preliminary data.</text>
</comment>
<gene>
    <name evidence="2" type="ORF">A2619_03980</name>
</gene>
<dbReference type="Proteomes" id="UP000176815">
    <property type="component" value="Unassembled WGS sequence"/>
</dbReference>
<dbReference type="AlphaFoldDB" id="A0A1F4X9E8"/>
<accession>A0A1F4X9E8</accession>
<reference evidence="2 3" key="1">
    <citation type="journal article" date="2016" name="Nat. Commun.">
        <title>Thousands of microbial genomes shed light on interconnected biogeochemical processes in an aquifer system.</title>
        <authorList>
            <person name="Anantharaman K."/>
            <person name="Brown C.T."/>
            <person name="Hug L.A."/>
            <person name="Sharon I."/>
            <person name="Castelle C.J."/>
            <person name="Probst A.J."/>
            <person name="Thomas B.C."/>
            <person name="Singh A."/>
            <person name="Wilkins M.J."/>
            <person name="Karaoz U."/>
            <person name="Brodie E.L."/>
            <person name="Williams K.H."/>
            <person name="Hubbard S.S."/>
            <person name="Banfield J.F."/>
        </authorList>
    </citation>
    <scope>NUCLEOTIDE SEQUENCE [LARGE SCALE GENOMIC DNA]</scope>
</reference>
<dbReference type="InterPro" id="IPR049251">
    <property type="entry name" value="DUF6884"/>
</dbReference>
<evidence type="ECO:0000259" key="1">
    <source>
        <dbReference type="Pfam" id="PF21818"/>
    </source>
</evidence>
<evidence type="ECO:0000313" key="2">
    <source>
        <dbReference type="EMBL" id="OGC78294.1"/>
    </source>
</evidence>
<name>A0A1F4X9E8_UNCKA</name>